<evidence type="ECO:0000256" key="1">
    <source>
        <dbReference type="SAM" id="Phobius"/>
    </source>
</evidence>
<gene>
    <name evidence="2" type="ORF">IG193_08900</name>
</gene>
<organism evidence="2 3">
    <name type="scientific">Infirmifilum lucidum</name>
    <dbReference type="NCBI Taxonomy" id="2776706"/>
    <lineage>
        <taxon>Archaea</taxon>
        <taxon>Thermoproteota</taxon>
        <taxon>Thermoprotei</taxon>
        <taxon>Thermofilales</taxon>
        <taxon>Thermofilaceae</taxon>
        <taxon>Infirmifilum</taxon>
    </lineage>
</organism>
<dbReference type="AlphaFoldDB" id="A0A7L9FGK8"/>
<dbReference type="KEGG" id="thel:IG193_08900"/>
<feature type="transmembrane region" description="Helical" evidence="1">
    <location>
        <begin position="64"/>
        <end position="81"/>
    </location>
</feature>
<name>A0A7L9FGK8_9CREN</name>
<feature type="transmembrane region" description="Helical" evidence="1">
    <location>
        <begin position="146"/>
        <end position="168"/>
    </location>
</feature>
<sequence length="246" mass="28010">MPYSGASRKLELLKWYLNYLYAWSTLFAMFAVYVHLYNRFKTDVGYSGCVWCILLEASTSPAEYFLFIIHVILLTAVYFGYDAEEGFEYVRYLAGTGRAAALALKLALVGFACSTPLIAAKVFMGIVWEPYAATIPVEMLEQVAGLALKLFFFSVYISSFAALVAQVLRKTSYTIWALSTYFYVFETINPYQPWSPLNAPYMYYVVVLPQSSIAEVIQQFFPNVLVFMLALAALYVVYSRGEVKWR</sequence>
<dbReference type="Proteomes" id="UP000594121">
    <property type="component" value="Chromosome"/>
</dbReference>
<evidence type="ECO:0000313" key="3">
    <source>
        <dbReference type="Proteomes" id="UP000594121"/>
    </source>
</evidence>
<protein>
    <submittedName>
        <fullName evidence="2">Uncharacterized protein</fullName>
    </submittedName>
</protein>
<dbReference type="RefSeq" id="WP_192818819.1">
    <property type="nucleotide sequence ID" value="NZ_CP062310.1"/>
</dbReference>
<proteinExistence type="predicted"/>
<reference evidence="2 3" key="1">
    <citation type="submission" date="2020-10" db="EMBL/GenBank/DDBJ databases">
        <title>Thermofilum lucidum 3507LT sp. nov. a novel member of Thermofilaceae family isolated from Chile hot spring, and proposal of description order Thermofilales.</title>
        <authorList>
            <person name="Zayulina K.S."/>
            <person name="Elcheninov A.G."/>
            <person name="Toshchakov S.V."/>
            <person name="Kublanov I.V."/>
        </authorList>
    </citation>
    <scope>NUCLEOTIDE SEQUENCE [LARGE SCALE GENOMIC DNA]</scope>
    <source>
        <strain evidence="2 3">3507LT</strain>
    </source>
</reference>
<accession>A0A7L9FGK8</accession>
<feature type="transmembrane region" description="Helical" evidence="1">
    <location>
        <begin position="220"/>
        <end position="238"/>
    </location>
</feature>
<feature type="transmembrane region" description="Helical" evidence="1">
    <location>
        <begin position="175"/>
        <end position="192"/>
    </location>
</feature>
<dbReference type="GeneID" id="59150010"/>
<feature type="transmembrane region" description="Helical" evidence="1">
    <location>
        <begin position="16"/>
        <end position="36"/>
    </location>
</feature>
<keyword evidence="1" id="KW-0472">Membrane</keyword>
<evidence type="ECO:0000313" key="2">
    <source>
        <dbReference type="EMBL" id="QOJ78847.1"/>
    </source>
</evidence>
<dbReference type="EMBL" id="CP062310">
    <property type="protein sequence ID" value="QOJ78847.1"/>
    <property type="molecule type" value="Genomic_DNA"/>
</dbReference>
<keyword evidence="1" id="KW-0812">Transmembrane</keyword>
<keyword evidence="1" id="KW-1133">Transmembrane helix</keyword>
<feature type="transmembrane region" description="Helical" evidence="1">
    <location>
        <begin position="102"/>
        <end position="126"/>
    </location>
</feature>
<dbReference type="InParanoid" id="A0A7L9FGK8"/>
<keyword evidence="3" id="KW-1185">Reference proteome</keyword>